<dbReference type="EMBL" id="LAZR01000223">
    <property type="protein sequence ID" value="KKN80932.1"/>
    <property type="molecule type" value="Genomic_DNA"/>
</dbReference>
<reference evidence="12" key="1">
    <citation type="journal article" date="2015" name="Nature">
        <title>Complex archaea that bridge the gap between prokaryotes and eukaryotes.</title>
        <authorList>
            <person name="Spang A."/>
            <person name="Saw J.H."/>
            <person name="Jorgensen S.L."/>
            <person name="Zaremba-Niedzwiedzka K."/>
            <person name="Martijn J."/>
            <person name="Lind A.E."/>
            <person name="van Eijk R."/>
            <person name="Schleper C."/>
            <person name="Guy L."/>
            <person name="Ettema T.J."/>
        </authorList>
    </citation>
    <scope>NUCLEOTIDE SEQUENCE</scope>
</reference>
<evidence type="ECO:0000256" key="3">
    <source>
        <dbReference type="ARBA" id="ARBA00019010"/>
    </source>
</evidence>
<dbReference type="Pfam" id="PF01636">
    <property type="entry name" value="APH"/>
    <property type="match status" value="1"/>
</dbReference>
<dbReference type="InterPro" id="IPR027417">
    <property type="entry name" value="P-loop_NTPase"/>
</dbReference>
<organism evidence="12">
    <name type="scientific">marine sediment metagenome</name>
    <dbReference type="NCBI Taxonomy" id="412755"/>
    <lineage>
        <taxon>unclassified sequences</taxon>
        <taxon>metagenomes</taxon>
        <taxon>ecological metagenomes</taxon>
    </lineage>
</organism>
<keyword evidence="9" id="KW-0460">Magnesium</keyword>
<dbReference type="Gene3D" id="3.90.1200.10">
    <property type="match status" value="1"/>
</dbReference>
<dbReference type="InterPro" id="IPR003442">
    <property type="entry name" value="T6A_TsaE"/>
</dbReference>
<keyword evidence="4" id="KW-0963">Cytoplasm</keyword>
<dbReference type="GO" id="GO:0005524">
    <property type="term" value="F:ATP binding"/>
    <property type="evidence" value="ECO:0007669"/>
    <property type="project" value="UniProtKB-KW"/>
</dbReference>
<evidence type="ECO:0000313" key="12">
    <source>
        <dbReference type="EMBL" id="KKN80932.1"/>
    </source>
</evidence>
<comment type="similarity">
    <text evidence="2">Belongs to the TsaE family.</text>
</comment>
<proteinExistence type="inferred from homology"/>
<evidence type="ECO:0000256" key="6">
    <source>
        <dbReference type="ARBA" id="ARBA00022723"/>
    </source>
</evidence>
<keyword evidence="6" id="KW-0479">Metal-binding</keyword>
<comment type="subcellular location">
    <subcellularLocation>
        <location evidence="1">Cytoplasm</location>
    </subcellularLocation>
</comment>
<evidence type="ECO:0000256" key="9">
    <source>
        <dbReference type="ARBA" id="ARBA00022842"/>
    </source>
</evidence>
<dbReference type="InterPro" id="IPR002575">
    <property type="entry name" value="Aminoglycoside_PTrfase"/>
</dbReference>
<evidence type="ECO:0000256" key="10">
    <source>
        <dbReference type="ARBA" id="ARBA00032441"/>
    </source>
</evidence>
<sequence length="532" mass="57304">MTALNAPRMIDDTLPASSPLAAIARLTLADDAATRRLGTDLALALRAGDVVALVGDLGAGKSTLARAAIRTLADDPGLDVPSPTYTLVQAYATTPPVAHFDLYRLAGDTELDELGFEDSARDGIALVEWPQNAPSALAAATIVVELAMAPGGGRIAAISAIETAGARIRRTLDIREFLAGAGLAEAPRRRFTGDASTRRYETVESNGETLVLMDAQRQPDGPPVQNGLPYSRIAHLAEDVAPFVAVAQSLVAAGFAAPAIRQADLDNGLLLIDHLGSDTLLDDAGRPVAERYEAAVACLAELHTTPWSREMPVADGIVHPMPAYDRGAMRIEVELIVDWYLPRAKGRPATDNERSAFAYIWNGLFDALATAETSLTLRDFHSPNIIWRPGESGRQRIGLIDFQDAVIGPSAYDVASLAQDARVDIPAELEARLVAHYVALRRAEGGFDADSFQRAYAIMAAQRASKILGIFVRLLERDAKPQYLRHIPRIKAYLRRTLGHPALAALRALYQDWGVLDDDDAPQPIRLSDKTP</sequence>
<gene>
    <name evidence="12" type="ORF">LCGC14_0324880</name>
</gene>
<dbReference type="PANTHER" id="PTHR33540:SF2">
    <property type="entry name" value="TRNA THREONYLCARBAMOYLADENOSINE BIOSYNTHESIS PROTEIN TSAE"/>
    <property type="match status" value="1"/>
</dbReference>
<dbReference type="Gene3D" id="3.40.50.300">
    <property type="entry name" value="P-loop containing nucleotide triphosphate hydrolases"/>
    <property type="match status" value="1"/>
</dbReference>
<dbReference type="NCBIfam" id="TIGR00150">
    <property type="entry name" value="T6A_YjeE"/>
    <property type="match status" value="1"/>
</dbReference>
<evidence type="ECO:0000256" key="5">
    <source>
        <dbReference type="ARBA" id="ARBA00022694"/>
    </source>
</evidence>
<dbReference type="Gene3D" id="3.30.200.20">
    <property type="entry name" value="Phosphorylase Kinase, domain 1"/>
    <property type="match status" value="1"/>
</dbReference>
<dbReference type="AlphaFoldDB" id="A0A0F9U0W1"/>
<protein>
    <recommendedName>
        <fullName evidence="3">tRNA threonylcarbamoyladenosine biosynthesis protein TsaE</fullName>
    </recommendedName>
    <alternativeName>
        <fullName evidence="10">t(6)A37 threonylcarbamoyladenosine biosynthesis protein TsaE</fullName>
    </alternativeName>
</protein>
<dbReference type="SUPFAM" id="SSF56112">
    <property type="entry name" value="Protein kinase-like (PK-like)"/>
    <property type="match status" value="1"/>
</dbReference>
<dbReference type="PANTHER" id="PTHR33540">
    <property type="entry name" value="TRNA THREONYLCARBAMOYLADENOSINE BIOSYNTHESIS PROTEIN TSAE"/>
    <property type="match status" value="1"/>
</dbReference>
<evidence type="ECO:0000256" key="1">
    <source>
        <dbReference type="ARBA" id="ARBA00004496"/>
    </source>
</evidence>
<evidence type="ECO:0000256" key="7">
    <source>
        <dbReference type="ARBA" id="ARBA00022741"/>
    </source>
</evidence>
<feature type="domain" description="Aminoglycoside phosphotransferase" evidence="11">
    <location>
        <begin position="189"/>
        <end position="442"/>
    </location>
</feature>
<evidence type="ECO:0000259" key="11">
    <source>
        <dbReference type="Pfam" id="PF01636"/>
    </source>
</evidence>
<name>A0A0F9U0W1_9ZZZZ</name>
<evidence type="ECO:0000256" key="8">
    <source>
        <dbReference type="ARBA" id="ARBA00022840"/>
    </source>
</evidence>
<dbReference type="SUPFAM" id="SSF52540">
    <property type="entry name" value="P-loop containing nucleoside triphosphate hydrolases"/>
    <property type="match status" value="1"/>
</dbReference>
<evidence type="ECO:0000256" key="2">
    <source>
        <dbReference type="ARBA" id="ARBA00007599"/>
    </source>
</evidence>
<dbReference type="InterPro" id="IPR012180">
    <property type="entry name" value="Bifunc_ATPase/PTrfase"/>
</dbReference>
<accession>A0A0F9U0W1</accession>
<keyword evidence="8" id="KW-0067">ATP-binding</keyword>
<dbReference type="GO" id="GO:0046872">
    <property type="term" value="F:metal ion binding"/>
    <property type="evidence" value="ECO:0007669"/>
    <property type="project" value="UniProtKB-KW"/>
</dbReference>
<dbReference type="InterPro" id="IPR011009">
    <property type="entry name" value="Kinase-like_dom_sf"/>
</dbReference>
<evidence type="ECO:0000256" key="4">
    <source>
        <dbReference type="ARBA" id="ARBA00022490"/>
    </source>
</evidence>
<comment type="caution">
    <text evidence="12">The sequence shown here is derived from an EMBL/GenBank/DDBJ whole genome shotgun (WGS) entry which is preliminary data.</text>
</comment>
<dbReference type="GO" id="GO:0002949">
    <property type="term" value="P:tRNA threonylcarbamoyladenosine modification"/>
    <property type="evidence" value="ECO:0007669"/>
    <property type="project" value="InterPro"/>
</dbReference>
<keyword evidence="7" id="KW-0547">Nucleotide-binding</keyword>
<dbReference type="Pfam" id="PF02367">
    <property type="entry name" value="TsaE"/>
    <property type="match status" value="1"/>
</dbReference>
<dbReference type="PIRSF" id="PIRSF036599">
    <property type="entry name" value="AtpPhos"/>
    <property type="match status" value="1"/>
</dbReference>
<keyword evidence="5" id="KW-0819">tRNA processing</keyword>
<dbReference type="GO" id="GO:0005737">
    <property type="term" value="C:cytoplasm"/>
    <property type="evidence" value="ECO:0007669"/>
    <property type="project" value="UniProtKB-SubCell"/>
</dbReference>